<dbReference type="Proteomes" id="UP001596264">
    <property type="component" value="Unassembled WGS sequence"/>
</dbReference>
<name>A0ABW1W8R1_9GAMM</name>
<evidence type="ECO:0000313" key="2">
    <source>
        <dbReference type="Proteomes" id="UP001596264"/>
    </source>
</evidence>
<accession>A0ABW1W8R1</accession>
<evidence type="ECO:0000313" key="1">
    <source>
        <dbReference type="EMBL" id="MFC6381534.1"/>
    </source>
</evidence>
<sequence>MEHSLLINGDTSNDKLDAVSFRTPDVVMHSERLGAMHQTRISFVRTLLRKIDKEHWTLSKHLWDLDNDGYGQVIYRLQTPEHVYHLVVFCNQIADEERNDRVIAQKWDVTFALVYGEIGDELLANLKANVPLQEAGRNSNMVMVLARANKSVRVFDHIVSSLAKGQQPDLDVLAQVGYILRTTAVYGNGKFGIYDFKPLDHSEDFNQSFRAQMCAVYLIREFSLDWVDYLAQKKGGAKAASLHPEIKRYLGIGNATGLGMAPYLINHPCVVDQWLSAREGALQAVLVCDIEDDNNSNNNDNDNDNNNNNNNKIQQLSNLIKRAIQHFSEVVTINEPQILLNSTVVDELNKLQNNFMSEIEGCVTWADFLQRQAHLSFESQEVITSCLMELYPELVDVFAGQANADETMSLPSGKVVQDLIDVLEARYQWAISIDFEAEDNVYWFWYRSEDKEEPRMGVRGQERGDDKEFLLDIGRQANTLYLALQQADPQQLLSEFILKQPKYRSIARRVWTMGHKKMGDIQINVLQKTALPMHLLRCKLSMFGATKFDPRSDRWVRVTLFQGAPLFAEVHSDEWLFPLLPDLSVSEREVTHDRIA</sequence>
<protein>
    <submittedName>
        <fullName evidence="1">Uncharacterized protein</fullName>
    </submittedName>
</protein>
<reference evidence="2" key="1">
    <citation type="journal article" date="2019" name="Int. J. Syst. Evol. Microbiol.">
        <title>The Global Catalogue of Microorganisms (GCM) 10K type strain sequencing project: providing services to taxonomists for standard genome sequencing and annotation.</title>
        <authorList>
            <consortium name="The Broad Institute Genomics Platform"/>
            <consortium name="The Broad Institute Genome Sequencing Center for Infectious Disease"/>
            <person name="Wu L."/>
            <person name="Ma J."/>
        </authorList>
    </citation>
    <scope>NUCLEOTIDE SEQUENCE [LARGE SCALE GENOMIC DNA]</scope>
    <source>
        <strain evidence="2">CCM 2050</strain>
    </source>
</reference>
<dbReference type="EMBL" id="JBHSTZ010000025">
    <property type="protein sequence ID" value="MFC6381534.1"/>
    <property type="molecule type" value="Genomic_DNA"/>
</dbReference>
<gene>
    <name evidence="1" type="ORF">ACFP58_08715</name>
</gene>
<organism evidence="1 2">
    <name type="scientific">Psychrobacter glacincola</name>
    <dbReference type="NCBI Taxonomy" id="56810"/>
    <lineage>
        <taxon>Bacteria</taxon>
        <taxon>Pseudomonadati</taxon>
        <taxon>Pseudomonadota</taxon>
        <taxon>Gammaproteobacteria</taxon>
        <taxon>Moraxellales</taxon>
        <taxon>Moraxellaceae</taxon>
        <taxon>Psychrobacter</taxon>
    </lineage>
</organism>
<comment type="caution">
    <text evidence="1">The sequence shown here is derived from an EMBL/GenBank/DDBJ whole genome shotgun (WGS) entry which is preliminary data.</text>
</comment>
<proteinExistence type="predicted"/>
<keyword evidence="2" id="KW-1185">Reference proteome</keyword>
<dbReference type="RefSeq" id="WP_201561732.1">
    <property type="nucleotide sequence ID" value="NZ_CAJGZK010000004.1"/>
</dbReference>